<organism evidence="7 8">
    <name type="scientific">Epichloe festucae (strain Fl1)</name>
    <dbReference type="NCBI Taxonomy" id="877507"/>
    <lineage>
        <taxon>Eukaryota</taxon>
        <taxon>Fungi</taxon>
        <taxon>Dikarya</taxon>
        <taxon>Ascomycota</taxon>
        <taxon>Pezizomycotina</taxon>
        <taxon>Sordariomycetes</taxon>
        <taxon>Hypocreomycetidae</taxon>
        <taxon>Hypocreales</taxon>
        <taxon>Clavicipitaceae</taxon>
        <taxon>Epichloe</taxon>
    </lineage>
</organism>
<evidence type="ECO:0000313" key="8">
    <source>
        <dbReference type="Proteomes" id="UP000594364"/>
    </source>
</evidence>
<dbReference type="PROSITE" id="PS51387">
    <property type="entry name" value="FAD_PCMH"/>
    <property type="match status" value="1"/>
</dbReference>
<evidence type="ECO:0000256" key="2">
    <source>
        <dbReference type="ARBA" id="ARBA00022630"/>
    </source>
</evidence>
<sequence length="515" mass="56146">MILFALEYLAISLFSLASFAITKTMGNGLITPLQQCLTTVCKGRVGCVGYPSNLFYQLSWVKSYNKAIEITPVAVIRPKTANEVAEAIKCAVEGKVHVQAKSGGHSYGNFGLGGQDGSLMIDMVNFKDFEMDSTTWRATFGAGYTLGELDEQLHKNGKRAVAHGTCPGVGAGGHATIGGIGPSSRMWGTALDHVLEVEVVTADGQIRRASEKENPDLFWALRGAGASFGIVTKFTVRTQPQPGNIVEYVYGFSFGNQQDMAPLYESWQDLVNDPELDKRFSTLFIVQPLGAIITGTFYGTKEEYEATGIPKKMPGGGKLDFKIVDWLGSIGHIVETIGLALSGMPSQFYSKSLALRQQDALSHDTINKLFNYTGATDPGTLLWAVIFDSEGGAINEVPADSTAYPHRDKLMMYQSYVVGLPLSDRNRKFAEGIHDVIQNGSPGATTRYAGYVDPQLGRSEAQQTYWGDKLPRLRQIKSKWDPNDVFHNPHSVDPADEAQGAGSVVRVPQRELFHV</sequence>
<dbReference type="InterPro" id="IPR036318">
    <property type="entry name" value="FAD-bd_PCMH-like_sf"/>
</dbReference>
<keyword evidence="2" id="KW-0285">Flavoprotein</keyword>
<dbReference type="PROSITE" id="PS00862">
    <property type="entry name" value="OX2_COVAL_FAD"/>
    <property type="match status" value="1"/>
</dbReference>
<dbReference type="InterPro" id="IPR050416">
    <property type="entry name" value="FAD-linked_Oxidoreductase"/>
</dbReference>
<dbReference type="InterPro" id="IPR006093">
    <property type="entry name" value="Oxy_OxRdtase_FAD_BS"/>
</dbReference>
<keyword evidence="5" id="KW-0732">Signal</keyword>
<dbReference type="GO" id="GO:0016491">
    <property type="term" value="F:oxidoreductase activity"/>
    <property type="evidence" value="ECO:0007669"/>
    <property type="project" value="UniProtKB-KW"/>
</dbReference>
<keyword evidence="3" id="KW-0274">FAD</keyword>
<evidence type="ECO:0000313" key="7">
    <source>
        <dbReference type="EMBL" id="QPH02646.1"/>
    </source>
</evidence>
<dbReference type="GO" id="GO:0071949">
    <property type="term" value="F:FAD binding"/>
    <property type="evidence" value="ECO:0007669"/>
    <property type="project" value="InterPro"/>
</dbReference>
<name>A0A7S9PWH5_EPIFF</name>
<dbReference type="InterPro" id="IPR012951">
    <property type="entry name" value="BBE"/>
</dbReference>
<feature type="domain" description="FAD-binding PCMH-type" evidence="6">
    <location>
        <begin position="68"/>
        <end position="241"/>
    </location>
</feature>
<dbReference type="Gene3D" id="3.30.465.10">
    <property type="match status" value="1"/>
</dbReference>
<dbReference type="InterPro" id="IPR016166">
    <property type="entry name" value="FAD-bd_PCMH"/>
</dbReference>
<dbReference type="InterPro" id="IPR016169">
    <property type="entry name" value="FAD-bd_PCMH_sub2"/>
</dbReference>
<dbReference type="PANTHER" id="PTHR42973">
    <property type="entry name" value="BINDING OXIDOREDUCTASE, PUTATIVE (AFU_ORTHOLOGUE AFUA_1G17690)-RELATED"/>
    <property type="match status" value="1"/>
</dbReference>
<dbReference type="Pfam" id="PF01565">
    <property type="entry name" value="FAD_binding_4"/>
    <property type="match status" value="1"/>
</dbReference>
<protein>
    <recommendedName>
        <fullName evidence="6">FAD-binding PCMH-type domain-containing protein</fullName>
    </recommendedName>
</protein>
<evidence type="ECO:0000259" key="6">
    <source>
        <dbReference type="PROSITE" id="PS51387"/>
    </source>
</evidence>
<evidence type="ECO:0000256" key="3">
    <source>
        <dbReference type="ARBA" id="ARBA00022827"/>
    </source>
</evidence>
<feature type="chain" id="PRO_5034997937" description="FAD-binding PCMH-type domain-containing protein" evidence="5">
    <location>
        <begin position="27"/>
        <end position="515"/>
    </location>
</feature>
<evidence type="ECO:0000256" key="1">
    <source>
        <dbReference type="ARBA" id="ARBA00005466"/>
    </source>
</evidence>
<dbReference type="AlphaFoldDB" id="A0A7S9PWH5"/>
<dbReference type="EMBL" id="CP031387">
    <property type="protein sequence ID" value="QPH02646.1"/>
    <property type="molecule type" value="Genomic_DNA"/>
</dbReference>
<keyword evidence="4" id="KW-0560">Oxidoreductase</keyword>
<evidence type="ECO:0000256" key="4">
    <source>
        <dbReference type="ARBA" id="ARBA00023002"/>
    </source>
</evidence>
<keyword evidence="8" id="KW-1185">Reference proteome</keyword>
<dbReference type="Gene3D" id="3.40.462.20">
    <property type="match status" value="1"/>
</dbReference>
<reference evidence="7 8" key="1">
    <citation type="journal article" date="2018" name="PLoS Genet.">
        <title>Repeat elements organise 3D genome structure and mediate transcription in the filamentous fungus Epichloe festucae.</title>
        <authorList>
            <person name="Winter D.J."/>
            <person name="Ganley A.R.D."/>
            <person name="Young C.A."/>
            <person name="Liachko I."/>
            <person name="Schardl C.L."/>
            <person name="Dupont P.Y."/>
            <person name="Berry D."/>
            <person name="Ram A."/>
            <person name="Scott B."/>
            <person name="Cox M.P."/>
        </authorList>
    </citation>
    <scope>NUCLEOTIDE SEQUENCE [LARGE SCALE GENOMIC DNA]</scope>
    <source>
        <strain evidence="7 8">Fl1</strain>
    </source>
</reference>
<proteinExistence type="inferred from homology"/>
<dbReference type="Proteomes" id="UP000594364">
    <property type="component" value="Chromosome 3"/>
</dbReference>
<accession>A0A7S9PWH5</accession>
<dbReference type="PANTHER" id="PTHR42973:SF17">
    <property type="entry name" value="OXIDASE, PUTATIVE (AFU_ORTHOLOGUE AFUA_6G14340)-RELATED"/>
    <property type="match status" value="1"/>
</dbReference>
<dbReference type="Pfam" id="PF08031">
    <property type="entry name" value="BBE"/>
    <property type="match status" value="1"/>
</dbReference>
<feature type="signal peptide" evidence="5">
    <location>
        <begin position="1"/>
        <end position="26"/>
    </location>
</feature>
<gene>
    <name evidence="7" type="ORF">C2857_006860</name>
</gene>
<dbReference type="SUPFAM" id="SSF56176">
    <property type="entry name" value="FAD-binding/transporter-associated domain-like"/>
    <property type="match status" value="1"/>
</dbReference>
<dbReference type="InterPro" id="IPR006094">
    <property type="entry name" value="Oxid_FAD_bind_N"/>
</dbReference>
<evidence type="ECO:0000256" key="5">
    <source>
        <dbReference type="SAM" id="SignalP"/>
    </source>
</evidence>
<dbReference type="OrthoDB" id="415825at2759"/>
<comment type="similarity">
    <text evidence="1">Belongs to the oxygen-dependent FAD-linked oxidoreductase family.</text>
</comment>